<dbReference type="RefSeq" id="XP_006696414.1">
    <property type="nucleotide sequence ID" value="XM_006696351.1"/>
</dbReference>
<reference evidence="2 3" key="1">
    <citation type="journal article" date="2011" name="Cell">
        <title>Insight into structure and assembly of the nuclear pore complex by utilizing the genome of a eukaryotic thermophile.</title>
        <authorList>
            <person name="Amlacher S."/>
            <person name="Sarges P."/>
            <person name="Flemming D."/>
            <person name="van Noort V."/>
            <person name="Kunze R."/>
            <person name="Devos D.P."/>
            <person name="Arumugam M."/>
            <person name="Bork P."/>
            <person name="Hurt E."/>
        </authorList>
    </citation>
    <scope>NUCLEOTIDE SEQUENCE [LARGE SCALE GENOMIC DNA]</scope>
    <source>
        <strain evidence="3">DSM 1495 / CBS 144.50 / IMI 039719</strain>
    </source>
</reference>
<evidence type="ECO:0000256" key="1">
    <source>
        <dbReference type="SAM" id="MobiDB-lite"/>
    </source>
</evidence>
<name>G0SF67_CHATD</name>
<dbReference type="HOGENOM" id="CLU_619916_0_0_1"/>
<dbReference type="Proteomes" id="UP000008066">
    <property type="component" value="Unassembled WGS sequence"/>
</dbReference>
<dbReference type="KEGG" id="cthr:CTHT_0060980"/>
<protein>
    <recommendedName>
        <fullName evidence="4">t-SNARE coiled-coil homology domain-containing protein</fullName>
    </recommendedName>
</protein>
<dbReference type="AlphaFoldDB" id="G0SF67"/>
<evidence type="ECO:0008006" key="4">
    <source>
        <dbReference type="Google" id="ProtNLM"/>
    </source>
</evidence>
<feature type="region of interest" description="Disordered" evidence="1">
    <location>
        <begin position="1"/>
        <end position="148"/>
    </location>
</feature>
<feature type="region of interest" description="Disordered" evidence="1">
    <location>
        <begin position="281"/>
        <end position="301"/>
    </location>
</feature>
<evidence type="ECO:0000313" key="2">
    <source>
        <dbReference type="EMBL" id="EGS18083.1"/>
    </source>
</evidence>
<gene>
    <name evidence="2" type="ORF">CTHT_0060980</name>
</gene>
<feature type="compositionally biased region" description="Polar residues" evidence="1">
    <location>
        <begin position="69"/>
        <end position="88"/>
    </location>
</feature>
<sequence>MGKFSDLFRKSSDKAKTSGPDPKSSNPYADVQPSPAADPYAANLYHNAPRPGDSRRPSPHPSEGLHGPSRTSTGESNKTPPGYPNSQIGAPGGFGQNRFDKQPPNQRPGGYGSLDTDDGSSFSRYSSLSKPTQDPNVPQHASWNGGFEGEPALQEMTEEQRIDWEYNRTKFQIKAVRNDTTNTSRNILAMARQAKAQLMSQHEIIDRDDEVIERIDDHIGRADGAATTASASINEVTKSAGMMGFIGEKQRDKRRAALAQATAEKELSYKEQRRLEDAKYQEKQQALENQHRSQKRLLGQLPERELAKARKEFMLEDEESDPEELAKEREIATNTAETLSEVQDVRYLAESLNLKINRQNDRLAKISQRTDVAVDHVGKGQRQMDILLAKK</sequence>
<organism evidence="3">
    <name type="scientific">Chaetomium thermophilum (strain DSM 1495 / CBS 144.50 / IMI 039719)</name>
    <name type="common">Thermochaetoides thermophila</name>
    <dbReference type="NCBI Taxonomy" id="759272"/>
    <lineage>
        <taxon>Eukaryota</taxon>
        <taxon>Fungi</taxon>
        <taxon>Dikarya</taxon>
        <taxon>Ascomycota</taxon>
        <taxon>Pezizomycotina</taxon>
        <taxon>Sordariomycetes</taxon>
        <taxon>Sordariomycetidae</taxon>
        <taxon>Sordariales</taxon>
        <taxon>Chaetomiaceae</taxon>
        <taxon>Thermochaetoides</taxon>
    </lineage>
</organism>
<dbReference type="GeneID" id="18260136"/>
<dbReference type="STRING" id="759272.G0SF67"/>
<keyword evidence="3" id="KW-1185">Reference proteome</keyword>
<feature type="compositionally biased region" description="Polar residues" evidence="1">
    <location>
        <begin position="119"/>
        <end position="142"/>
    </location>
</feature>
<dbReference type="OrthoDB" id="18679at2759"/>
<feature type="compositionally biased region" description="Basic and acidic residues" evidence="1">
    <location>
        <begin position="1"/>
        <end position="16"/>
    </location>
</feature>
<accession>G0SF67</accession>
<dbReference type="EMBL" id="GL988046">
    <property type="protein sequence ID" value="EGS18083.1"/>
    <property type="molecule type" value="Genomic_DNA"/>
</dbReference>
<evidence type="ECO:0000313" key="3">
    <source>
        <dbReference type="Proteomes" id="UP000008066"/>
    </source>
</evidence>
<proteinExistence type="predicted"/>